<evidence type="ECO:0000256" key="13">
    <source>
        <dbReference type="ARBA" id="ARBA00023121"/>
    </source>
</evidence>
<dbReference type="FunFam" id="2.60.40.150:FF:000025">
    <property type="entry name" value="Extended synaptotagmin 2"/>
    <property type="match status" value="1"/>
</dbReference>
<dbReference type="Proteomes" id="UP000555275">
    <property type="component" value="Unassembled WGS sequence"/>
</dbReference>
<dbReference type="PROSITE" id="PS50004">
    <property type="entry name" value="C2"/>
    <property type="match status" value="2"/>
</dbReference>
<protein>
    <submittedName>
        <fullName evidence="17">ESYT1 protein</fullName>
    </submittedName>
</protein>
<dbReference type="SUPFAM" id="SSF49562">
    <property type="entry name" value="C2 domain (Calcium/lipid-binding domain, CaLB)"/>
    <property type="match status" value="3"/>
</dbReference>
<evidence type="ECO:0000256" key="14">
    <source>
        <dbReference type="ARBA" id="ARBA00023136"/>
    </source>
</evidence>
<dbReference type="GO" id="GO:0008429">
    <property type="term" value="F:phosphatidylethanolamine binding"/>
    <property type="evidence" value="ECO:0007669"/>
    <property type="project" value="TreeGrafter"/>
</dbReference>
<dbReference type="PANTHER" id="PTHR45761:SF3">
    <property type="entry name" value="EXTENDED SYNAPTOTAGMIN-1"/>
    <property type="match status" value="1"/>
</dbReference>
<feature type="non-terminal residue" evidence="17">
    <location>
        <position position="455"/>
    </location>
</feature>
<dbReference type="InterPro" id="IPR037749">
    <property type="entry name" value="Ext_Synaptotagmin_C2B"/>
</dbReference>
<accession>A0A7L0TJY9</accession>
<dbReference type="GO" id="GO:0061817">
    <property type="term" value="P:endoplasmic reticulum-plasma membrane tethering"/>
    <property type="evidence" value="ECO:0007669"/>
    <property type="project" value="InterPro"/>
</dbReference>
<feature type="domain" description="C2" evidence="16">
    <location>
        <begin position="6"/>
        <end position="130"/>
    </location>
</feature>
<dbReference type="OrthoDB" id="1029639at2759"/>
<keyword evidence="5" id="KW-1003">Cell membrane</keyword>
<dbReference type="InterPro" id="IPR035892">
    <property type="entry name" value="C2_domain_sf"/>
</dbReference>
<keyword evidence="6" id="KW-0812">Transmembrane</keyword>
<evidence type="ECO:0000256" key="1">
    <source>
        <dbReference type="ARBA" id="ARBA00004202"/>
    </source>
</evidence>
<keyword evidence="4" id="KW-0813">Transport</keyword>
<evidence type="ECO:0000259" key="16">
    <source>
        <dbReference type="PROSITE" id="PS50004"/>
    </source>
</evidence>
<evidence type="ECO:0000256" key="8">
    <source>
        <dbReference type="ARBA" id="ARBA00022737"/>
    </source>
</evidence>
<dbReference type="AlphaFoldDB" id="A0A7L0TJY9"/>
<keyword evidence="13" id="KW-0446">Lipid-binding</keyword>
<feature type="region of interest" description="Disordered" evidence="15">
    <location>
        <begin position="304"/>
        <end position="330"/>
    </location>
</feature>
<reference evidence="17 18" key="1">
    <citation type="submission" date="2019-09" db="EMBL/GenBank/DDBJ databases">
        <title>Bird 10,000 Genomes (B10K) Project - Family phase.</title>
        <authorList>
            <person name="Zhang G."/>
        </authorList>
    </citation>
    <scope>NUCLEOTIDE SEQUENCE [LARGE SCALE GENOMIC DNA]</scope>
    <source>
        <strain evidence="17">B10K-DU-009-04</strain>
        <tissue evidence="17">Mixed tissue sample</tissue>
    </source>
</reference>
<comment type="caution">
    <text evidence="17">The sequence shown here is derived from an EMBL/GenBank/DDBJ whole genome shotgun (WGS) entry which is preliminary data.</text>
</comment>
<dbReference type="GO" id="GO:0005789">
    <property type="term" value="C:endoplasmic reticulum membrane"/>
    <property type="evidence" value="ECO:0007669"/>
    <property type="project" value="UniProtKB-SubCell"/>
</dbReference>
<comment type="similarity">
    <text evidence="3">Belongs to the extended synaptotagmin family.</text>
</comment>
<evidence type="ECO:0000256" key="10">
    <source>
        <dbReference type="ARBA" id="ARBA00022837"/>
    </source>
</evidence>
<evidence type="ECO:0000256" key="5">
    <source>
        <dbReference type="ARBA" id="ARBA00022475"/>
    </source>
</evidence>
<evidence type="ECO:0000256" key="6">
    <source>
        <dbReference type="ARBA" id="ARBA00022692"/>
    </source>
</evidence>
<dbReference type="EMBL" id="VXAO01004551">
    <property type="protein sequence ID" value="NXL55006.1"/>
    <property type="molecule type" value="Genomic_DNA"/>
</dbReference>
<evidence type="ECO:0000256" key="7">
    <source>
        <dbReference type="ARBA" id="ARBA00022723"/>
    </source>
</evidence>
<keyword evidence="12" id="KW-0445">Lipid transport</keyword>
<evidence type="ECO:0000256" key="11">
    <source>
        <dbReference type="ARBA" id="ARBA00022989"/>
    </source>
</evidence>
<keyword evidence="18" id="KW-1185">Reference proteome</keyword>
<sequence length="455" mass="49310">DTPASAAGTHRPTQASPDPQFGTEHVLRIHLLEAEDLIAKDNFFKGVVRGRSDPYAKVRVAGRVFRSRVVKEDLNPRWNEVYEVIVDNIPGQDVEFDLFDKDIDKDDFLGRWVLHTNSLLQPARGEELSAALLSVFVDRASDLPLRKGSKPPTACASLAVRDVSVKTKVRSDVGPGGAWGAERGVSHPISCPQTCAATTEPVWDEGFSFLIKRPHVESLELQVKEEGGQPLGTLSLPLPRLLAAEGLALDGWFPLAGGGPGSQVLLRAQLGVSDGVGGEARGTRTPLTPLLAPQVLVSQQVEGGAGSVTPAGGDTAPQPAEAPGEEECGAGGLRQRLLPAESRPEPAEGPLGRLQLTLWYHGDEHKLVAIVHACRKLRPVSKELPDPYVSLVLLPDRSRGTKRKTSVQKKTLNPDFNERFEWDISLEEASRRKLEAHVKSTLSFMSREKEALGKV</sequence>
<dbReference type="InterPro" id="IPR000008">
    <property type="entry name" value="C2_dom"/>
</dbReference>
<name>A0A7L0TJY9_PODPO</name>
<feature type="domain" description="C2" evidence="16">
    <location>
        <begin position="350"/>
        <end position="455"/>
    </location>
</feature>
<feature type="non-terminal residue" evidence="17">
    <location>
        <position position="1"/>
    </location>
</feature>
<feature type="region of interest" description="Disordered" evidence="15">
    <location>
        <begin position="1"/>
        <end position="21"/>
    </location>
</feature>
<evidence type="ECO:0000313" key="17">
    <source>
        <dbReference type="EMBL" id="NXL55006.1"/>
    </source>
</evidence>
<proteinExistence type="inferred from homology"/>
<dbReference type="CDD" id="cd04050">
    <property type="entry name" value="C2B_Synaptotagmin-like"/>
    <property type="match status" value="1"/>
</dbReference>
<keyword evidence="14" id="KW-0472">Membrane</keyword>
<comment type="subcellular location">
    <subcellularLocation>
        <location evidence="1">Cell membrane</location>
        <topology evidence="1">Peripheral membrane protein</topology>
    </subcellularLocation>
    <subcellularLocation>
        <location evidence="2">Endoplasmic reticulum membrane</location>
        <topology evidence="2">Multi-pass membrane protein</topology>
    </subcellularLocation>
</comment>
<organism evidence="17 18">
    <name type="scientific">Podilymbus podiceps</name>
    <name type="common">Pied-billed grebe</name>
    <dbReference type="NCBI Taxonomy" id="9252"/>
    <lineage>
        <taxon>Eukaryota</taxon>
        <taxon>Metazoa</taxon>
        <taxon>Chordata</taxon>
        <taxon>Craniata</taxon>
        <taxon>Vertebrata</taxon>
        <taxon>Euteleostomi</taxon>
        <taxon>Archelosauria</taxon>
        <taxon>Archosauria</taxon>
        <taxon>Dinosauria</taxon>
        <taxon>Saurischia</taxon>
        <taxon>Theropoda</taxon>
        <taxon>Coelurosauria</taxon>
        <taxon>Aves</taxon>
        <taxon>Neognathae</taxon>
        <taxon>Neoaves</taxon>
        <taxon>Mirandornithes</taxon>
        <taxon>Podicipediformes</taxon>
        <taxon>Podicipedidae</taxon>
        <taxon>Podilymbus</taxon>
    </lineage>
</organism>
<dbReference type="GO" id="GO:0005886">
    <property type="term" value="C:plasma membrane"/>
    <property type="evidence" value="ECO:0007669"/>
    <property type="project" value="UniProtKB-SubCell"/>
</dbReference>
<keyword evidence="8" id="KW-0677">Repeat</keyword>
<dbReference type="Gene3D" id="2.60.40.150">
    <property type="entry name" value="C2 domain"/>
    <property type="match status" value="3"/>
</dbReference>
<dbReference type="Pfam" id="PF00168">
    <property type="entry name" value="C2"/>
    <property type="match status" value="3"/>
</dbReference>
<dbReference type="GO" id="GO:0031210">
    <property type="term" value="F:phosphatidylcholine binding"/>
    <property type="evidence" value="ECO:0007669"/>
    <property type="project" value="TreeGrafter"/>
</dbReference>
<evidence type="ECO:0000313" key="18">
    <source>
        <dbReference type="Proteomes" id="UP000555275"/>
    </source>
</evidence>
<evidence type="ECO:0000256" key="4">
    <source>
        <dbReference type="ARBA" id="ARBA00022448"/>
    </source>
</evidence>
<dbReference type="InterPro" id="IPR051634">
    <property type="entry name" value="Extended_Synaptotagmin"/>
</dbReference>
<keyword evidence="11" id="KW-1133">Transmembrane helix</keyword>
<evidence type="ECO:0000256" key="2">
    <source>
        <dbReference type="ARBA" id="ARBA00004477"/>
    </source>
</evidence>
<keyword evidence="7" id="KW-0479">Metal-binding</keyword>
<dbReference type="PANTHER" id="PTHR45761">
    <property type="entry name" value="EXTENDED SYNAPTOTAGMIN-LIKE PROTEIN 2, ISOFORM C"/>
    <property type="match status" value="1"/>
</dbReference>
<evidence type="ECO:0000256" key="15">
    <source>
        <dbReference type="SAM" id="MobiDB-lite"/>
    </source>
</evidence>
<dbReference type="GO" id="GO:0006869">
    <property type="term" value="P:lipid transport"/>
    <property type="evidence" value="ECO:0007669"/>
    <property type="project" value="UniProtKB-KW"/>
</dbReference>
<evidence type="ECO:0000256" key="12">
    <source>
        <dbReference type="ARBA" id="ARBA00023055"/>
    </source>
</evidence>
<dbReference type="SMART" id="SM00239">
    <property type="entry name" value="C2"/>
    <property type="match status" value="3"/>
</dbReference>
<evidence type="ECO:0000256" key="9">
    <source>
        <dbReference type="ARBA" id="ARBA00022824"/>
    </source>
</evidence>
<keyword evidence="9" id="KW-0256">Endoplasmic reticulum</keyword>
<evidence type="ECO:0000256" key="3">
    <source>
        <dbReference type="ARBA" id="ARBA00005867"/>
    </source>
</evidence>
<dbReference type="GO" id="GO:0035091">
    <property type="term" value="F:phosphatidylinositol binding"/>
    <property type="evidence" value="ECO:0007669"/>
    <property type="project" value="TreeGrafter"/>
</dbReference>
<gene>
    <name evidence="17" type="primary">Esyt1</name>
    <name evidence="17" type="ORF">PODPOD_R15243</name>
</gene>
<keyword evidence="10" id="KW-0106">Calcium</keyword>
<dbReference type="GO" id="GO:0005544">
    <property type="term" value="F:calcium-dependent phospholipid binding"/>
    <property type="evidence" value="ECO:0007669"/>
    <property type="project" value="TreeGrafter"/>
</dbReference>
<dbReference type="GO" id="GO:0005509">
    <property type="term" value="F:calcium ion binding"/>
    <property type="evidence" value="ECO:0007669"/>
    <property type="project" value="TreeGrafter"/>
</dbReference>